<accession>A0A951QA51</accession>
<comment type="caution">
    <text evidence="2">The sequence shown here is derived from an EMBL/GenBank/DDBJ whole genome shotgun (WGS) entry which is preliminary data.</text>
</comment>
<proteinExistence type="predicted"/>
<sequence>MGFEVFVDDTTAIQQMSHQISLLIHKAIVFVQQQQMNFLVEKYRSLDWNQPQRQSDFIQAVSTQIVKGVERSPDSLTQQIEKILRAVFVPEFFKLNIYRSLLEKIERIKAAFFIPVDGEPQEDRSQDDKPQEKAIAILLLDAENIKLSVEEERFLQHSCDYSIPIKIAFANWRTMGRYDAAFHARGYQLIHVPLGKNSADMKMTAIGSSIFVHYPHAKAVFICSSDQDLSHLKNALQAHGLTVFSVRKRAQMLIVRNSVTGKTETYSLEAIREVPTIARTLIWLKEIIQAEHEATGTPWVKLSRISSLFAAAHGMTLSDVTRIQSGKRVKDIFLENPQLFRVHQFFERGELHICLFIPPQPGTIPVASLQPEEEAKVYEIITSAEHLEEALLSILEDLIAQSKKEAISISEVHTYFQIDYGQTIKQVLQTLNIKQRYITFLAACNAFNLTKTEKGWLISPAKI</sequence>
<dbReference type="InterPro" id="IPR021139">
    <property type="entry name" value="NYN"/>
</dbReference>
<dbReference type="GO" id="GO:0004540">
    <property type="term" value="F:RNA nuclease activity"/>
    <property type="evidence" value="ECO:0007669"/>
    <property type="project" value="InterPro"/>
</dbReference>
<dbReference type="EMBL" id="JAHHHD010000004">
    <property type="protein sequence ID" value="MBW4658096.1"/>
    <property type="molecule type" value="Genomic_DNA"/>
</dbReference>
<dbReference type="Pfam" id="PF01936">
    <property type="entry name" value="NYN"/>
    <property type="match status" value="1"/>
</dbReference>
<evidence type="ECO:0000259" key="1">
    <source>
        <dbReference type="Pfam" id="PF01936"/>
    </source>
</evidence>
<protein>
    <submittedName>
        <fullName evidence="2">NYN domain-containing protein</fullName>
    </submittedName>
</protein>
<gene>
    <name evidence="2" type="ORF">KME15_05445</name>
</gene>
<reference evidence="2" key="2">
    <citation type="journal article" date="2022" name="Microbiol. Resour. Announc.">
        <title>Metagenome Sequencing to Explore Phylogenomics of Terrestrial Cyanobacteria.</title>
        <authorList>
            <person name="Ward R.D."/>
            <person name="Stajich J.E."/>
            <person name="Johansen J.R."/>
            <person name="Huntemann M."/>
            <person name="Clum A."/>
            <person name="Foster B."/>
            <person name="Foster B."/>
            <person name="Roux S."/>
            <person name="Palaniappan K."/>
            <person name="Varghese N."/>
            <person name="Mukherjee S."/>
            <person name="Reddy T.B.K."/>
            <person name="Daum C."/>
            <person name="Copeland A."/>
            <person name="Chen I.A."/>
            <person name="Ivanova N.N."/>
            <person name="Kyrpides N.C."/>
            <person name="Shapiro N."/>
            <person name="Eloe-Fadrosh E.A."/>
            <person name="Pietrasiak N."/>
        </authorList>
    </citation>
    <scope>NUCLEOTIDE SEQUENCE</scope>
    <source>
        <strain evidence="2">UHER 2000/2452</strain>
    </source>
</reference>
<evidence type="ECO:0000313" key="3">
    <source>
        <dbReference type="Proteomes" id="UP000757435"/>
    </source>
</evidence>
<feature type="domain" description="NYN" evidence="1">
    <location>
        <begin position="138"/>
        <end position="248"/>
    </location>
</feature>
<reference evidence="2" key="1">
    <citation type="submission" date="2021-05" db="EMBL/GenBank/DDBJ databases">
        <authorList>
            <person name="Pietrasiak N."/>
            <person name="Ward R."/>
            <person name="Stajich J.E."/>
            <person name="Kurbessoian T."/>
        </authorList>
    </citation>
    <scope>NUCLEOTIDE SEQUENCE</scope>
    <source>
        <strain evidence="2">UHER 2000/2452</strain>
    </source>
</reference>
<dbReference type="AlphaFoldDB" id="A0A951QA51"/>
<dbReference type="Proteomes" id="UP000757435">
    <property type="component" value="Unassembled WGS sequence"/>
</dbReference>
<organism evidence="2 3">
    <name type="scientific">Drouetiella hepatica Uher 2000/2452</name>
    <dbReference type="NCBI Taxonomy" id="904376"/>
    <lineage>
        <taxon>Bacteria</taxon>
        <taxon>Bacillati</taxon>
        <taxon>Cyanobacteriota</taxon>
        <taxon>Cyanophyceae</taxon>
        <taxon>Oculatellales</taxon>
        <taxon>Oculatellaceae</taxon>
        <taxon>Drouetiella</taxon>
    </lineage>
</organism>
<name>A0A951QA51_9CYAN</name>
<evidence type="ECO:0000313" key="2">
    <source>
        <dbReference type="EMBL" id="MBW4658096.1"/>
    </source>
</evidence>